<organism evidence="2 3">
    <name type="scientific">Oceanithermus desulfurans NBRC 100063</name>
    <dbReference type="NCBI Taxonomy" id="1227550"/>
    <lineage>
        <taxon>Bacteria</taxon>
        <taxon>Thermotogati</taxon>
        <taxon>Deinococcota</taxon>
        <taxon>Deinococci</taxon>
        <taxon>Thermales</taxon>
        <taxon>Thermaceae</taxon>
        <taxon>Oceanithermus</taxon>
    </lineage>
</organism>
<evidence type="ECO:0000313" key="3">
    <source>
        <dbReference type="Proteomes" id="UP000321827"/>
    </source>
</evidence>
<gene>
    <name evidence="2" type="ORF">ODE01S_02670</name>
</gene>
<protein>
    <submittedName>
        <fullName evidence="2">Uncharacterized protein</fullName>
    </submittedName>
</protein>
<evidence type="ECO:0000256" key="1">
    <source>
        <dbReference type="SAM" id="MobiDB-lite"/>
    </source>
</evidence>
<dbReference type="EMBL" id="BJXN01000002">
    <property type="protein sequence ID" value="GEM88833.1"/>
    <property type="molecule type" value="Genomic_DNA"/>
</dbReference>
<sequence>MRARAQHDEQVGGVVAGGRDQPLGALDARLPQGLVLGGVALEDDVALVHRPLHPFGVALDDHEGLARLAQLLGRLVADAAQAGEDHVFRQRRHFSLHLPLPPFAARPHLD</sequence>
<evidence type="ECO:0000313" key="2">
    <source>
        <dbReference type="EMBL" id="GEM88833.1"/>
    </source>
</evidence>
<feature type="region of interest" description="Disordered" evidence="1">
    <location>
        <begin position="1"/>
        <end position="22"/>
    </location>
</feature>
<dbReference type="AlphaFoldDB" id="A0A511RGQ8"/>
<reference evidence="2 3" key="1">
    <citation type="submission" date="2019-07" db="EMBL/GenBank/DDBJ databases">
        <title>Whole genome shotgun sequence of Oceanithermus desulfurans NBRC 100063.</title>
        <authorList>
            <person name="Hosoyama A."/>
            <person name="Uohara A."/>
            <person name="Ohji S."/>
            <person name="Ichikawa N."/>
        </authorList>
    </citation>
    <scope>NUCLEOTIDE SEQUENCE [LARGE SCALE GENOMIC DNA]</scope>
    <source>
        <strain evidence="2 3">NBRC 100063</strain>
    </source>
</reference>
<feature type="compositionally biased region" description="Basic and acidic residues" evidence="1">
    <location>
        <begin position="1"/>
        <end position="10"/>
    </location>
</feature>
<comment type="caution">
    <text evidence="2">The sequence shown here is derived from an EMBL/GenBank/DDBJ whole genome shotgun (WGS) entry which is preliminary data.</text>
</comment>
<name>A0A511RGQ8_9DEIN</name>
<proteinExistence type="predicted"/>
<dbReference type="Proteomes" id="UP000321827">
    <property type="component" value="Unassembled WGS sequence"/>
</dbReference>
<accession>A0A511RGQ8</accession>